<dbReference type="Pfam" id="PF00725">
    <property type="entry name" value="3HCDH"/>
    <property type="match status" value="1"/>
</dbReference>
<keyword evidence="4" id="KW-0963">Cytoplasm</keyword>
<accession>A0A6A6NUV8</accession>
<dbReference type="PROSITE" id="PS00067">
    <property type="entry name" value="3HCDH"/>
    <property type="match status" value="1"/>
</dbReference>
<evidence type="ECO:0000256" key="2">
    <source>
        <dbReference type="ARBA" id="ARBA00009463"/>
    </source>
</evidence>
<dbReference type="InterPro" id="IPR006180">
    <property type="entry name" value="3-OHacyl-CoA_DH_CS"/>
</dbReference>
<gene>
    <name evidence="13" type="ORF">BDY21DRAFT_270880</name>
</gene>
<dbReference type="InterPro" id="IPR008927">
    <property type="entry name" value="6-PGluconate_DH-like_C_sf"/>
</dbReference>
<evidence type="ECO:0000313" key="14">
    <source>
        <dbReference type="Proteomes" id="UP000799766"/>
    </source>
</evidence>
<comment type="subunit">
    <text evidence="3">Homodimer.</text>
</comment>
<evidence type="ECO:0000259" key="11">
    <source>
        <dbReference type="Pfam" id="PF00725"/>
    </source>
</evidence>
<dbReference type="InterPro" id="IPR006176">
    <property type="entry name" value="3-OHacyl-CoA_DH_NAD-bd"/>
</dbReference>
<comment type="subcellular location">
    <subcellularLocation>
        <location evidence="1">Cytoplasm</location>
    </subcellularLocation>
</comment>
<dbReference type="EMBL" id="MU001687">
    <property type="protein sequence ID" value="KAF2455358.1"/>
    <property type="molecule type" value="Genomic_DNA"/>
</dbReference>
<dbReference type="PANTHER" id="PTHR48075:SF1">
    <property type="entry name" value="LAMBDA-CRYSTALLIN HOMOLOG"/>
    <property type="match status" value="1"/>
</dbReference>
<dbReference type="Gene3D" id="1.10.1040.10">
    <property type="entry name" value="N-(1-d-carboxylethyl)-l-norvaline Dehydrogenase, domain 2"/>
    <property type="match status" value="1"/>
</dbReference>
<dbReference type="GO" id="GO:0070403">
    <property type="term" value="F:NAD+ binding"/>
    <property type="evidence" value="ECO:0007669"/>
    <property type="project" value="InterPro"/>
</dbReference>
<dbReference type="GO" id="GO:0005737">
    <property type="term" value="C:cytoplasm"/>
    <property type="evidence" value="ECO:0007669"/>
    <property type="project" value="UniProtKB-SubCell"/>
</dbReference>
<dbReference type="AlphaFoldDB" id="A0A6A6NUV8"/>
<proteinExistence type="inferred from homology"/>
<evidence type="ECO:0000256" key="7">
    <source>
        <dbReference type="ARBA" id="ARBA00023027"/>
    </source>
</evidence>
<dbReference type="InterPro" id="IPR022694">
    <property type="entry name" value="3-OHacyl-CoA_DH"/>
</dbReference>
<name>A0A6A6NUV8_9PEZI</name>
<evidence type="ECO:0000256" key="4">
    <source>
        <dbReference type="ARBA" id="ARBA00022490"/>
    </source>
</evidence>
<dbReference type="SUPFAM" id="SSF48179">
    <property type="entry name" value="6-phosphogluconate dehydrogenase C-terminal domain-like"/>
    <property type="match status" value="1"/>
</dbReference>
<reference evidence="13" key="1">
    <citation type="journal article" date="2020" name="Stud. Mycol.">
        <title>101 Dothideomycetes genomes: a test case for predicting lifestyles and emergence of pathogens.</title>
        <authorList>
            <person name="Haridas S."/>
            <person name="Albert R."/>
            <person name="Binder M."/>
            <person name="Bloem J."/>
            <person name="Labutti K."/>
            <person name="Salamov A."/>
            <person name="Andreopoulos B."/>
            <person name="Baker S."/>
            <person name="Barry K."/>
            <person name="Bills G."/>
            <person name="Bluhm B."/>
            <person name="Cannon C."/>
            <person name="Castanera R."/>
            <person name="Culley D."/>
            <person name="Daum C."/>
            <person name="Ezra D."/>
            <person name="Gonzalez J."/>
            <person name="Henrissat B."/>
            <person name="Kuo A."/>
            <person name="Liang C."/>
            <person name="Lipzen A."/>
            <person name="Lutzoni F."/>
            <person name="Magnuson J."/>
            <person name="Mondo S."/>
            <person name="Nolan M."/>
            <person name="Ohm R."/>
            <person name="Pangilinan J."/>
            <person name="Park H.-J."/>
            <person name="Ramirez L."/>
            <person name="Alfaro M."/>
            <person name="Sun H."/>
            <person name="Tritt A."/>
            <person name="Yoshinaga Y."/>
            <person name="Zwiers L.-H."/>
            <person name="Turgeon B."/>
            <person name="Goodwin S."/>
            <person name="Spatafora J."/>
            <person name="Crous P."/>
            <person name="Grigoriev I."/>
        </authorList>
    </citation>
    <scope>NUCLEOTIDE SEQUENCE</scope>
    <source>
        <strain evidence="13">ATCC 16933</strain>
    </source>
</reference>
<evidence type="ECO:0000256" key="8">
    <source>
        <dbReference type="ARBA" id="ARBA00038962"/>
    </source>
</evidence>
<keyword evidence="7" id="KW-0520">NAD</keyword>
<comment type="similarity">
    <text evidence="2">Belongs to the 3-hydroxyacyl-CoA dehydrogenase family.</text>
</comment>
<organism evidence="13 14">
    <name type="scientific">Lineolata rhizophorae</name>
    <dbReference type="NCBI Taxonomy" id="578093"/>
    <lineage>
        <taxon>Eukaryota</taxon>
        <taxon>Fungi</taxon>
        <taxon>Dikarya</taxon>
        <taxon>Ascomycota</taxon>
        <taxon>Pezizomycotina</taxon>
        <taxon>Dothideomycetes</taxon>
        <taxon>Dothideomycetes incertae sedis</taxon>
        <taxon>Lineolatales</taxon>
        <taxon>Lineolataceae</taxon>
        <taxon>Lineolata</taxon>
    </lineage>
</organism>
<sequence length="323" mass="34501">MTTHAQPPPATSTSSPSQINNITIIGIGTIGLSLCALYISAGLPTYTLALTILDPRPDLHAYVSRILPTFLDPKLHCLIPSIKLHTDYAADLPAAVRSADAIHEAGPENANWKGRLWADVAPHVAPHTLLWSATSGIPASAQIAAARAHLLAPRLLVVHPYNPPHILPLLELVPSPLTSLAALSTSQAFFSAQLKRSPVVLRKETRGFATNRLAFALLREACALVNEGVCSVEDVDTVVQGSMGPRWAVGGMFRSYAAGGGEGGLRAFWEKVGGTVGEVWEESAKGYGGEEWEETVTKQVQRAYGVPVSVEGRDEATRRVLEV</sequence>
<dbReference type="InterPro" id="IPR006108">
    <property type="entry name" value="3HC_DH_C"/>
</dbReference>
<evidence type="ECO:0000259" key="12">
    <source>
        <dbReference type="Pfam" id="PF02737"/>
    </source>
</evidence>
<evidence type="ECO:0000256" key="5">
    <source>
        <dbReference type="ARBA" id="ARBA00022553"/>
    </source>
</evidence>
<evidence type="ECO:0000313" key="13">
    <source>
        <dbReference type="EMBL" id="KAF2455358.1"/>
    </source>
</evidence>
<dbReference type="SUPFAM" id="SSF51735">
    <property type="entry name" value="NAD(P)-binding Rossmann-fold domains"/>
    <property type="match status" value="1"/>
</dbReference>
<evidence type="ECO:0000256" key="9">
    <source>
        <dbReference type="ARBA" id="ARBA00042709"/>
    </source>
</evidence>
<dbReference type="InterPro" id="IPR013328">
    <property type="entry name" value="6PGD_dom2"/>
</dbReference>
<dbReference type="OrthoDB" id="2021159at2759"/>
<evidence type="ECO:0000256" key="1">
    <source>
        <dbReference type="ARBA" id="ARBA00004496"/>
    </source>
</evidence>
<evidence type="ECO:0000256" key="10">
    <source>
        <dbReference type="PIRSR" id="PIRSR000105-1"/>
    </source>
</evidence>
<keyword evidence="5" id="KW-0597">Phosphoprotein</keyword>
<dbReference type="EC" id="1.1.1.45" evidence="8"/>
<dbReference type="GO" id="GO:0050104">
    <property type="term" value="F:L-gulonate 3-dehydrogenase activity"/>
    <property type="evidence" value="ECO:0007669"/>
    <property type="project" value="UniProtKB-EC"/>
</dbReference>
<feature type="site" description="Important for catalytic activity" evidence="10">
    <location>
        <position position="159"/>
    </location>
</feature>
<dbReference type="PANTHER" id="PTHR48075">
    <property type="entry name" value="3-HYDROXYACYL-COA DEHYDROGENASE FAMILY PROTEIN"/>
    <property type="match status" value="1"/>
</dbReference>
<dbReference type="Proteomes" id="UP000799766">
    <property type="component" value="Unassembled WGS sequence"/>
</dbReference>
<evidence type="ECO:0000256" key="6">
    <source>
        <dbReference type="ARBA" id="ARBA00023002"/>
    </source>
</evidence>
<protein>
    <recommendedName>
        <fullName evidence="9">L-gulonate 3-dehydrogenase</fullName>
        <ecNumber evidence="8">1.1.1.45</ecNumber>
    </recommendedName>
    <alternativeName>
        <fullName evidence="9">L-gulonate 3-dehydrogenase</fullName>
    </alternativeName>
</protein>
<dbReference type="Gene3D" id="3.40.50.720">
    <property type="entry name" value="NAD(P)-binding Rossmann-like Domain"/>
    <property type="match status" value="1"/>
</dbReference>
<evidence type="ECO:0000256" key="3">
    <source>
        <dbReference type="ARBA" id="ARBA00011738"/>
    </source>
</evidence>
<keyword evidence="6" id="KW-0560">Oxidoreductase</keyword>
<feature type="domain" description="3-hydroxyacyl-CoA dehydrogenase NAD binding" evidence="12">
    <location>
        <begin position="21"/>
        <end position="203"/>
    </location>
</feature>
<dbReference type="PIRSF" id="PIRSF000105">
    <property type="entry name" value="HCDH"/>
    <property type="match status" value="1"/>
</dbReference>
<dbReference type="InterPro" id="IPR036291">
    <property type="entry name" value="NAD(P)-bd_dom_sf"/>
</dbReference>
<dbReference type="GO" id="GO:0006631">
    <property type="term" value="P:fatty acid metabolic process"/>
    <property type="evidence" value="ECO:0007669"/>
    <property type="project" value="InterPro"/>
</dbReference>
<keyword evidence="14" id="KW-1185">Reference proteome</keyword>
<feature type="domain" description="3-hydroxyacyl-CoA dehydrogenase C-terminal" evidence="11">
    <location>
        <begin position="207"/>
        <end position="273"/>
    </location>
</feature>
<feature type="non-terminal residue" evidence="13">
    <location>
        <position position="323"/>
    </location>
</feature>
<dbReference type="Pfam" id="PF02737">
    <property type="entry name" value="3HCDH_N"/>
    <property type="match status" value="1"/>
</dbReference>